<evidence type="ECO:0000313" key="3">
    <source>
        <dbReference type="EMBL" id="EFC35522.1"/>
    </source>
</evidence>
<evidence type="ECO:0000313" key="4">
    <source>
        <dbReference type="Proteomes" id="UP000006671"/>
    </source>
</evidence>
<dbReference type="GeneID" id="8859643"/>
<keyword evidence="2" id="KW-1133">Transmembrane helix</keyword>
<dbReference type="VEuPathDB" id="AmoebaDB:NAEGRDRAFT_76824"/>
<feature type="region of interest" description="Disordered" evidence="1">
    <location>
        <begin position="619"/>
        <end position="658"/>
    </location>
</feature>
<dbReference type="AlphaFoldDB" id="D2W5Y0"/>
<dbReference type="Proteomes" id="UP000006671">
    <property type="component" value="Unassembled WGS sequence"/>
</dbReference>
<keyword evidence="2" id="KW-0812">Transmembrane</keyword>
<feature type="compositionally biased region" description="Polar residues" evidence="1">
    <location>
        <begin position="623"/>
        <end position="635"/>
    </location>
</feature>
<proteinExistence type="predicted"/>
<reference evidence="3 4" key="1">
    <citation type="journal article" date="2010" name="Cell">
        <title>The genome of Naegleria gruberi illuminates early eukaryotic versatility.</title>
        <authorList>
            <person name="Fritz-Laylin L.K."/>
            <person name="Prochnik S.E."/>
            <person name="Ginger M.L."/>
            <person name="Dacks J.B."/>
            <person name="Carpenter M.L."/>
            <person name="Field M.C."/>
            <person name="Kuo A."/>
            <person name="Paredez A."/>
            <person name="Chapman J."/>
            <person name="Pham J."/>
            <person name="Shu S."/>
            <person name="Neupane R."/>
            <person name="Cipriano M."/>
            <person name="Mancuso J."/>
            <person name="Tu H."/>
            <person name="Salamov A."/>
            <person name="Lindquist E."/>
            <person name="Shapiro H."/>
            <person name="Lucas S."/>
            <person name="Grigoriev I.V."/>
            <person name="Cande W.Z."/>
            <person name="Fulton C."/>
            <person name="Rokhsar D.S."/>
            <person name="Dawson S.C."/>
        </authorList>
    </citation>
    <scope>NUCLEOTIDE SEQUENCE [LARGE SCALE GENOMIC DNA]</scope>
    <source>
        <strain evidence="3 4">NEG-M</strain>
    </source>
</reference>
<organism evidence="4">
    <name type="scientific">Naegleria gruberi</name>
    <name type="common">Amoeba</name>
    <dbReference type="NCBI Taxonomy" id="5762"/>
    <lineage>
        <taxon>Eukaryota</taxon>
        <taxon>Discoba</taxon>
        <taxon>Heterolobosea</taxon>
        <taxon>Tetramitia</taxon>
        <taxon>Eutetramitia</taxon>
        <taxon>Vahlkampfiidae</taxon>
        <taxon>Naegleria</taxon>
    </lineage>
</organism>
<evidence type="ECO:0000256" key="2">
    <source>
        <dbReference type="SAM" id="Phobius"/>
    </source>
</evidence>
<dbReference type="EMBL" id="GG739172">
    <property type="protein sequence ID" value="EFC35522.1"/>
    <property type="molecule type" value="Genomic_DNA"/>
</dbReference>
<feature type="transmembrane region" description="Helical" evidence="2">
    <location>
        <begin position="554"/>
        <end position="580"/>
    </location>
</feature>
<keyword evidence="4" id="KW-1185">Reference proteome</keyword>
<dbReference type="RefSeq" id="XP_002668266.1">
    <property type="nucleotide sequence ID" value="XM_002668220.1"/>
</dbReference>
<sequence>MIIKYNSVWIPLNIILENCIFANVLIGEAINYVRGTFAEYFIVENSIFVSNVLKNSLKISFTNQVNILRSSIYVTFGILHGNNVNIEGSILGMMTVVSTFKSLSISNSKLVRISMSFVEDANFSNVELQDSVLTKDVNIIIGYNGKKWSFTNITTNKGQNLFQFDILESLSIKGLTFASSSYSGNEKYLMKCTNCYAMEITTSSFPKGVGSIEISSYSNINLWQCNFYNNRPLIIGSVLSIESTQSVIFIGSSNFIGSKALYGPLYIETCSIFQVFNCTFRDNVALLSGGAIYIGNIQFSSTIRDSSFINNRVECVDNIPNLEICSGGAISVKNSNSYTDNTYFSFEKSYFANNYAMRGGVFYFGEKRSKIDMISSVFNSNTAKLKGSIGFFNYDKNLLTLSDTTISENEIAERVYLKTVSVIGASKQDEFFELVIGKSYFLNFSGIDGKGEINNRVQDLLNITSLDQRVAITVDQTMDSVSFKVFFILKSNDNLTMIGYNDSLTVKTSSDVLSLPVLIKTCDEGYYLEKIITEKSDVFLYDCRLLPEVPYGTFAIIIIGCSLFLFALGIALGFGIFFVWKIVKKLRKLKSKEKAEKQIEEKLLDKRLIFNMNDEEDEYYEGSTPNIERSKSSYGKVSEKELVSSLIDSEKKKSKHSF</sequence>
<evidence type="ECO:0000256" key="1">
    <source>
        <dbReference type="SAM" id="MobiDB-lite"/>
    </source>
</evidence>
<dbReference type="PANTHER" id="PTHR11319:SF35">
    <property type="entry name" value="OUTER MEMBRANE PROTEIN PMPC-RELATED"/>
    <property type="match status" value="1"/>
</dbReference>
<name>D2W5Y0_NAEGR</name>
<dbReference type="KEGG" id="ngr:NAEGRDRAFT_76824"/>
<dbReference type="InterPro" id="IPR011050">
    <property type="entry name" value="Pectin_lyase_fold/virulence"/>
</dbReference>
<protein>
    <submittedName>
        <fullName evidence="3">Predicted protein</fullName>
    </submittedName>
</protein>
<dbReference type="PANTHER" id="PTHR11319">
    <property type="entry name" value="G PROTEIN-COUPLED RECEPTOR-RELATED"/>
    <property type="match status" value="1"/>
</dbReference>
<feature type="non-terminal residue" evidence="3">
    <location>
        <position position="658"/>
    </location>
</feature>
<gene>
    <name evidence="3" type="ORF">NAEGRDRAFT_76824</name>
</gene>
<keyword evidence="2" id="KW-0472">Membrane</keyword>
<dbReference type="SUPFAM" id="SSF51126">
    <property type="entry name" value="Pectin lyase-like"/>
    <property type="match status" value="1"/>
</dbReference>
<dbReference type="InParanoid" id="D2W5Y0"/>
<accession>D2W5Y0</accession>